<comment type="caution">
    <text evidence="5">The sequence shown here is derived from an EMBL/GenBank/DDBJ whole genome shotgun (WGS) entry which is preliminary data.</text>
</comment>
<evidence type="ECO:0000256" key="2">
    <source>
        <dbReference type="ARBA" id="ARBA00023242"/>
    </source>
</evidence>
<dbReference type="Pfam" id="PF16987">
    <property type="entry name" value="KIX_2"/>
    <property type="match status" value="1"/>
</dbReference>
<keyword evidence="3" id="KW-0175">Coiled coil</keyword>
<evidence type="ECO:0000256" key="3">
    <source>
        <dbReference type="SAM" id="Coils"/>
    </source>
</evidence>
<sequence length="178" mass="20619">MQLYFAGSSSSIPASTMENLTLWNHHESGTMKCATQAQPFDAQLQEDDLSMNDWRFESLPDSRQIIANKIVIALRKHRLPISGQEELRKFVMGFEENIFAAATSKTDYLRKISLKMLSLTMETKFQIHVCDETVQVDEDDLNDRYTQLENKEKEMMAQLEAIRKEKNEITKRRSHSSV</sequence>
<dbReference type="PANTHER" id="PTHR33137">
    <property type="entry name" value="MEDIATOR OF RNA POLYMERASE II TRANSCRIPTION SUBUNIT 15A-RELATED"/>
    <property type="match status" value="1"/>
</dbReference>
<dbReference type="InterPro" id="IPR036546">
    <property type="entry name" value="MED15_KIX"/>
</dbReference>
<dbReference type="AlphaFoldDB" id="A0AAV9M778"/>
<dbReference type="Gene3D" id="1.10.246.20">
    <property type="entry name" value="Coactivator CBP, KIX domain"/>
    <property type="match status" value="1"/>
</dbReference>
<name>A0AAV9M778_9SOLN</name>
<evidence type="ECO:0000313" key="5">
    <source>
        <dbReference type="EMBL" id="KAK4732724.1"/>
    </source>
</evidence>
<dbReference type="EMBL" id="JAWPEI010000003">
    <property type="protein sequence ID" value="KAK4732724.1"/>
    <property type="molecule type" value="Genomic_DNA"/>
</dbReference>
<keyword evidence="2" id="KW-0539">Nucleus</keyword>
<evidence type="ECO:0000313" key="6">
    <source>
        <dbReference type="Proteomes" id="UP001311915"/>
    </source>
</evidence>
<dbReference type="InterPro" id="IPR036529">
    <property type="entry name" value="KIX_dom_sf"/>
</dbReference>
<reference evidence="5 6" key="1">
    <citation type="submission" date="2023-10" db="EMBL/GenBank/DDBJ databases">
        <title>Genome-Wide Identification Analysis in wild type Solanum Pinnatisectum Reveals Some Genes Defensing Phytophthora Infestans.</title>
        <authorList>
            <person name="Sun C."/>
        </authorList>
    </citation>
    <scope>NUCLEOTIDE SEQUENCE [LARGE SCALE GENOMIC DNA]</scope>
    <source>
        <strain evidence="5">LQN</strain>
        <tissue evidence="5">Leaf</tissue>
    </source>
</reference>
<dbReference type="InterPro" id="IPR044661">
    <property type="entry name" value="MED15a/b/c-like"/>
</dbReference>
<evidence type="ECO:0000259" key="4">
    <source>
        <dbReference type="Pfam" id="PF16987"/>
    </source>
</evidence>
<dbReference type="GO" id="GO:0003713">
    <property type="term" value="F:transcription coactivator activity"/>
    <property type="evidence" value="ECO:0007669"/>
    <property type="project" value="InterPro"/>
</dbReference>
<organism evidence="5 6">
    <name type="scientific">Solanum pinnatisectum</name>
    <name type="common">tansyleaf nightshade</name>
    <dbReference type="NCBI Taxonomy" id="50273"/>
    <lineage>
        <taxon>Eukaryota</taxon>
        <taxon>Viridiplantae</taxon>
        <taxon>Streptophyta</taxon>
        <taxon>Embryophyta</taxon>
        <taxon>Tracheophyta</taxon>
        <taxon>Spermatophyta</taxon>
        <taxon>Magnoliopsida</taxon>
        <taxon>eudicotyledons</taxon>
        <taxon>Gunneridae</taxon>
        <taxon>Pentapetalae</taxon>
        <taxon>asterids</taxon>
        <taxon>lamiids</taxon>
        <taxon>Solanales</taxon>
        <taxon>Solanaceae</taxon>
        <taxon>Solanoideae</taxon>
        <taxon>Solaneae</taxon>
        <taxon>Solanum</taxon>
    </lineage>
</organism>
<proteinExistence type="predicted"/>
<gene>
    <name evidence="5" type="ORF">R3W88_025712</name>
</gene>
<dbReference type="Proteomes" id="UP001311915">
    <property type="component" value="Unassembled WGS sequence"/>
</dbReference>
<protein>
    <recommendedName>
        <fullName evidence="4">Mediator complex subunit 15 KIX domain-containing protein</fullName>
    </recommendedName>
</protein>
<feature type="coiled-coil region" evidence="3">
    <location>
        <begin position="138"/>
        <end position="172"/>
    </location>
</feature>
<dbReference type="GO" id="GO:0031490">
    <property type="term" value="F:chromatin DNA binding"/>
    <property type="evidence" value="ECO:0007669"/>
    <property type="project" value="InterPro"/>
</dbReference>
<comment type="subcellular location">
    <subcellularLocation>
        <location evidence="1">Nucleus</location>
    </subcellularLocation>
</comment>
<accession>A0AAV9M778</accession>
<evidence type="ECO:0000256" key="1">
    <source>
        <dbReference type="ARBA" id="ARBA00004123"/>
    </source>
</evidence>
<feature type="domain" description="Mediator complex subunit 15 KIX" evidence="4">
    <location>
        <begin position="52"/>
        <end position="126"/>
    </location>
</feature>
<dbReference type="PANTHER" id="PTHR33137:SF4">
    <property type="entry name" value="MEDIATOR OF RNA POLYMERASE II TRANSCRIPTION SUBUNIT 15A-RELATED"/>
    <property type="match status" value="1"/>
</dbReference>
<keyword evidence="6" id="KW-1185">Reference proteome</keyword>
<dbReference type="GO" id="GO:0005634">
    <property type="term" value="C:nucleus"/>
    <property type="evidence" value="ECO:0007669"/>
    <property type="project" value="UniProtKB-SubCell"/>
</dbReference>